<proteinExistence type="predicted"/>
<dbReference type="InterPro" id="IPR059177">
    <property type="entry name" value="GH29D-like_dom"/>
</dbReference>
<feature type="domain" description="SLH" evidence="3">
    <location>
        <begin position="1408"/>
        <end position="1471"/>
    </location>
</feature>
<feature type="transmembrane region" description="Helical" evidence="2">
    <location>
        <begin position="7"/>
        <end position="27"/>
    </location>
</feature>
<keyword evidence="2" id="KW-1133">Transmembrane helix</keyword>
<dbReference type="InterPro" id="IPR026876">
    <property type="entry name" value="Fn3_assoc_repeat"/>
</dbReference>
<dbReference type="InterPro" id="IPR051465">
    <property type="entry name" value="Cell_Envelope_Struct_Comp"/>
</dbReference>
<evidence type="ECO:0000256" key="1">
    <source>
        <dbReference type="ARBA" id="ARBA00022737"/>
    </source>
</evidence>
<name>A0A9D5M4R7_9FIRM</name>
<comment type="caution">
    <text evidence="4">The sequence shown here is derived from an EMBL/GenBank/DDBJ whole genome shotgun (WGS) entry which is preliminary data.</text>
</comment>
<keyword evidence="5" id="KW-1185">Reference proteome</keyword>
<reference evidence="4" key="1">
    <citation type="submission" date="2020-10" db="EMBL/GenBank/DDBJ databases">
        <title>ChiBAC.</title>
        <authorList>
            <person name="Zenner C."/>
            <person name="Hitch T.C.A."/>
            <person name="Clavel T."/>
        </authorList>
    </citation>
    <scope>NUCLEOTIDE SEQUENCE</scope>
    <source>
        <strain evidence="4">DSM 107454</strain>
    </source>
</reference>
<gene>
    <name evidence="4" type="ORF">INF28_03505</name>
</gene>
<keyword evidence="2" id="KW-0472">Membrane</keyword>
<dbReference type="RefSeq" id="WP_226392091.1">
    <property type="nucleotide sequence ID" value="NZ_JADCKB010000005.1"/>
</dbReference>
<evidence type="ECO:0000313" key="5">
    <source>
        <dbReference type="Proteomes" id="UP000806542"/>
    </source>
</evidence>
<keyword evidence="2" id="KW-0812">Transmembrane</keyword>
<protein>
    <submittedName>
        <fullName evidence="4">Chitobiase/beta-hexosaminidase C-terminal domain-containing protein</fullName>
    </submittedName>
</protein>
<dbReference type="Pfam" id="PF13287">
    <property type="entry name" value="Fn3_assoc"/>
    <property type="match status" value="1"/>
</dbReference>
<dbReference type="PROSITE" id="PS51272">
    <property type="entry name" value="SLH"/>
    <property type="match status" value="2"/>
</dbReference>
<dbReference type="Pfam" id="PF13290">
    <property type="entry name" value="CHB_HEX_C_1"/>
    <property type="match status" value="4"/>
</dbReference>
<evidence type="ECO:0000313" key="4">
    <source>
        <dbReference type="EMBL" id="MBE5039529.1"/>
    </source>
</evidence>
<dbReference type="PANTHER" id="PTHR43308">
    <property type="entry name" value="OUTER MEMBRANE PROTEIN ALPHA-RELATED"/>
    <property type="match status" value="1"/>
</dbReference>
<dbReference type="EMBL" id="JADCKB010000005">
    <property type="protein sequence ID" value="MBE5039529.1"/>
    <property type="molecule type" value="Genomic_DNA"/>
</dbReference>
<feature type="domain" description="SLH" evidence="3">
    <location>
        <begin position="1348"/>
        <end position="1407"/>
    </location>
</feature>
<organism evidence="4 5">
    <name type="scientific">Ructibacterium gallinarum</name>
    <dbReference type="NCBI Taxonomy" id="2779355"/>
    <lineage>
        <taxon>Bacteria</taxon>
        <taxon>Bacillati</taxon>
        <taxon>Bacillota</taxon>
        <taxon>Clostridia</taxon>
        <taxon>Eubacteriales</taxon>
        <taxon>Oscillospiraceae</taxon>
        <taxon>Ructibacterium</taxon>
    </lineage>
</organism>
<dbReference type="Pfam" id="PF00395">
    <property type="entry name" value="SLH"/>
    <property type="match status" value="2"/>
</dbReference>
<evidence type="ECO:0000256" key="2">
    <source>
        <dbReference type="SAM" id="Phobius"/>
    </source>
</evidence>
<dbReference type="InterPro" id="IPR001119">
    <property type="entry name" value="SLH_dom"/>
</dbReference>
<accession>A0A9D5M4R7</accession>
<dbReference type="Proteomes" id="UP000806542">
    <property type="component" value="Unassembled WGS sequence"/>
</dbReference>
<sequence length="1515" mass="168411">MIRGKRWTAIWMTLFMMITMVPNMMVFGADTEKSSRKVYLHAQENPEADAPVVSELSLGDEFRLYLAVDDPNKGDYDSGTGEHKEPQYDMNGYTVKFYYDPAYFTFAGEDTQKPIDYQIPQKANSSEEGENPGNVDVEVGYYVHAHGAGTENIDGILYQTAYITVLFSGSWLPEKETPWYDLCALPLRPVKTGTSEVFISVYQNNDPYTLELLAKDVEGYSPVFDVDALNGGRHQINIKAKQRPAVPKADPSSGSYSNPVQVELQAEDGCEIYYTTAQDPQTEDYQLYTQPIPIDKSTVLYCYAKRLSDNQQSMTAIYQYQMIPSIPVLYFDAEGMKSVPNIYETNDGFRVYVDDGTTPMGIADDSDVYYTYSLSLPEEAVAEGDDPSTQWCKVSKVLGYIDIATTETVRLITKKGEDLSPAAIYQLGIQPAPAEANPVPQLPQEPVDVTLKSKTQNAEIYYTMDGSDPRVAGIRYTKPITVQQTCTLRTVAKYDGIYSEVHSYHYLFTETDNYSIEAFHPAGAYEESVTVSLTAKDSSKKIYYTMDGSEPNVQLGNLYQDGEIFQITSDTVIKAVCVDEDGRSGQIYTFEYKIKPAAPVFAPESMQFTNSGTVSVFMPIIKEGYSLYYTLDGSVPTTESLKAEGGSVDITVTQYTKISAVVIKDDAVYSDVVTQVYDVVRSRPAKPVLTPVPGIYTVKNDDPITVTFMPTANSVKIYYTMAAVGDANYPPVDPTPGSEETQLYQPGDVIEVKGDVLIKAVAENSLGIRSDLGLFHYMAVPEAPTAPDSCIIDSAAFMIPIQSIDGALVTYSLGGAENQVQLLGINQFYVDAQTGNAYADREKTKLLCENTQSMTTDPITLSLFCELNGVQSSTNAYTYVVQENAVAPPYTDQPSGTYPQEAVDAENHLLKIKAGCLDAGAEIEYSIGGEWLSYQGDILLSDDSVLRLRSRKNGAISETVSYVYTFVPMMPVISQASGTYSDTVRLTLAMPDSAPSDRTYYIYYRRNGDAQDVRYTGGEIEIDHSMSLKAFAVEDTTGKLSPNAIASYIIDKSDTQSGTVYVASPYDLVRRMDISVLDEQPYAEGIRLLSDRPSNDIYYTYTYTSRQGIVYTTDALLYNSMPILPTGNMKDLSITAWLTDENGMEIPQSRQTFFYEFLDLGVPKTSLEIQDIYAVNTGTDYTIENDWPEDENTFIYYTLDGSDPSDKNTARQLYQGETLSINKDTNVKTVYYNVCGTCDMCKAGNPSECRQAVYGRINSKTFSIKINRVSGGGGGGGVGLPTRPTEQTETLPKYTKDIFGKEHPTHISYITGYPDGSVRADGRISREEIAAILYRIKDKSYDAPFETTGTVFPDVNNLRWSVTEIEYLAQQKVILGYPDGTYQPEGELTRAEFAALIRRFANLDQPEGENPFPDVASEFWATQDITALYEAGLIDGYEDGSFRPEIPISRAEVMSIVNRILGRNPDDEYVKTLEVNPYSDLTSDKWYYTIVLEATITHDYTLNDAGVEYVWKNWK</sequence>
<keyword evidence="1" id="KW-0677">Repeat</keyword>
<evidence type="ECO:0000259" key="3">
    <source>
        <dbReference type="PROSITE" id="PS51272"/>
    </source>
</evidence>